<dbReference type="InterPro" id="IPR036680">
    <property type="entry name" value="SPOR-like_sf"/>
</dbReference>
<dbReference type="GO" id="GO:0000270">
    <property type="term" value="P:peptidoglycan metabolic process"/>
    <property type="evidence" value="ECO:0007669"/>
    <property type="project" value="UniProtKB-UniRule"/>
</dbReference>
<evidence type="ECO:0000256" key="2">
    <source>
        <dbReference type="ARBA" id="ARBA00023239"/>
    </source>
</evidence>
<evidence type="ECO:0000256" key="1">
    <source>
        <dbReference type="ARBA" id="ARBA00022729"/>
    </source>
</evidence>
<feature type="region of interest" description="Disordered" evidence="6">
    <location>
        <begin position="23"/>
        <end position="56"/>
    </location>
</feature>
<dbReference type="InterPro" id="IPR034718">
    <property type="entry name" value="RlpA"/>
</dbReference>
<keyword evidence="1 7" id="KW-0732">Signal</keyword>
<evidence type="ECO:0000256" key="4">
    <source>
        <dbReference type="HAMAP-Rule" id="MF_02071"/>
    </source>
</evidence>
<keyword evidence="4" id="KW-0449">Lipoprotein</keyword>
<dbReference type="PANTHER" id="PTHR34183:SF1">
    <property type="entry name" value="ENDOLYTIC PEPTIDOGLYCAN TRANSGLYCOSYLASE RLPA"/>
    <property type="match status" value="1"/>
</dbReference>
<proteinExistence type="inferred from homology"/>
<dbReference type="Gene3D" id="2.40.40.10">
    <property type="entry name" value="RlpA-like domain"/>
    <property type="match status" value="1"/>
</dbReference>
<evidence type="ECO:0000256" key="3">
    <source>
        <dbReference type="ARBA" id="ARBA00023316"/>
    </source>
</evidence>
<protein>
    <recommendedName>
        <fullName evidence="4">Endolytic peptidoglycan transglycosylase RlpA</fullName>
        <ecNumber evidence="4">4.2.2.-</ecNumber>
    </recommendedName>
</protein>
<dbReference type="Proteomes" id="UP000886100">
    <property type="component" value="Unassembled WGS sequence"/>
</dbReference>
<comment type="caution">
    <text evidence="9">The sequence shown here is derived from an EMBL/GenBank/DDBJ whole genome shotgun (WGS) entry which is preliminary data.</text>
</comment>
<dbReference type="GO" id="GO:0009279">
    <property type="term" value="C:cell outer membrane"/>
    <property type="evidence" value="ECO:0007669"/>
    <property type="project" value="TreeGrafter"/>
</dbReference>
<dbReference type="PROSITE" id="PS51724">
    <property type="entry name" value="SPOR"/>
    <property type="match status" value="1"/>
</dbReference>
<dbReference type="FunFam" id="2.40.40.10:FF:000003">
    <property type="entry name" value="Endolytic peptidoglycan transglycosylase RlpA"/>
    <property type="match status" value="1"/>
</dbReference>
<dbReference type="GO" id="GO:0071555">
    <property type="term" value="P:cell wall organization"/>
    <property type="evidence" value="ECO:0007669"/>
    <property type="project" value="UniProtKB-KW"/>
</dbReference>
<comment type="subcellular location">
    <subcellularLocation>
        <location evidence="4">Cell membrane</location>
        <topology evidence="4">Lipid-anchor</topology>
    </subcellularLocation>
</comment>
<keyword evidence="3 4" id="KW-0961">Cell wall biogenesis/degradation</keyword>
<dbReference type="Pfam" id="PF05036">
    <property type="entry name" value="SPOR"/>
    <property type="match status" value="1"/>
</dbReference>
<evidence type="ECO:0000259" key="8">
    <source>
        <dbReference type="PROSITE" id="PS51724"/>
    </source>
</evidence>
<sequence>MRHSLPPLLVLFFLLVAGCSTRSPFPERDRGPDQPVDVSHVPDAVPQKVPPSRYGNPDSYTVLGKTYHVLRDARGFRQRGLASWYGMKFHGRRTSSGERYDMYAMTAAHKTLPLPTWVRVTNLENGRSVVVKVNDRGPFHDGRIIDLSYAAAAKLGVLARGTAPVEIVALTPGEEAPKRGHPVIAGSGRYLQAGAFASLPNARSLQRRIERRHAFPVEIRRENGLHKVVVGPLEAAADIETLSRTLQEWGIASPHLVQ</sequence>
<dbReference type="EC" id="4.2.2.-" evidence="4"/>
<dbReference type="PANTHER" id="PTHR34183">
    <property type="entry name" value="ENDOLYTIC PEPTIDOGLYCAN TRANSGLYCOSYLASE RLPA"/>
    <property type="match status" value="1"/>
</dbReference>
<feature type="chain" id="PRO_5028548220" description="Endolytic peptidoglycan transglycosylase RlpA" evidence="7">
    <location>
        <begin position="23"/>
        <end position="258"/>
    </location>
</feature>
<keyword evidence="2 4" id="KW-0456">Lyase</keyword>
<dbReference type="HAMAP" id="MF_02071">
    <property type="entry name" value="RlpA"/>
    <property type="match status" value="1"/>
</dbReference>
<dbReference type="AlphaFoldDB" id="A0A7C5N3J6"/>
<name>A0A7C5N3J6_9GAMM</name>
<organism evidence="9">
    <name type="scientific">Thiolapillus brandeum</name>
    <dbReference type="NCBI Taxonomy" id="1076588"/>
    <lineage>
        <taxon>Bacteria</taxon>
        <taxon>Pseudomonadati</taxon>
        <taxon>Pseudomonadota</taxon>
        <taxon>Gammaproteobacteria</taxon>
        <taxon>Chromatiales</taxon>
        <taxon>Sedimenticolaceae</taxon>
        <taxon>Thiolapillus</taxon>
    </lineage>
</organism>
<dbReference type="Pfam" id="PF03330">
    <property type="entry name" value="DPBB_1"/>
    <property type="match status" value="1"/>
</dbReference>
<comment type="similarity">
    <text evidence="4 5">Belongs to the RlpA family.</text>
</comment>
<accession>A0A7C5N3J6</accession>
<keyword evidence="4" id="KW-0472">Membrane</keyword>
<comment type="function">
    <text evidence="4">Lytic transglycosylase with a strong preference for naked glycan strands that lack stem peptides.</text>
</comment>
<evidence type="ECO:0000313" key="9">
    <source>
        <dbReference type="EMBL" id="HHH13084.1"/>
    </source>
</evidence>
<evidence type="ECO:0000256" key="5">
    <source>
        <dbReference type="RuleBase" id="RU003495"/>
    </source>
</evidence>
<dbReference type="PROSITE" id="PS51257">
    <property type="entry name" value="PROKAR_LIPOPROTEIN"/>
    <property type="match status" value="1"/>
</dbReference>
<feature type="signal peptide" evidence="7">
    <location>
        <begin position="1"/>
        <end position="22"/>
    </location>
</feature>
<dbReference type="InterPro" id="IPR007730">
    <property type="entry name" value="SPOR-like_dom"/>
</dbReference>
<evidence type="ECO:0000256" key="6">
    <source>
        <dbReference type="SAM" id="MobiDB-lite"/>
    </source>
</evidence>
<dbReference type="GO" id="GO:0042834">
    <property type="term" value="F:peptidoglycan binding"/>
    <property type="evidence" value="ECO:0007669"/>
    <property type="project" value="InterPro"/>
</dbReference>
<dbReference type="GO" id="GO:0008932">
    <property type="term" value="F:lytic endotransglycosylase activity"/>
    <property type="evidence" value="ECO:0007669"/>
    <property type="project" value="UniProtKB-UniRule"/>
</dbReference>
<reference evidence="9" key="1">
    <citation type="journal article" date="2020" name="mSystems">
        <title>Genome- and Community-Level Interaction Insights into Carbon Utilization and Element Cycling Functions of Hydrothermarchaeota in Hydrothermal Sediment.</title>
        <authorList>
            <person name="Zhou Z."/>
            <person name="Liu Y."/>
            <person name="Xu W."/>
            <person name="Pan J."/>
            <person name="Luo Z.H."/>
            <person name="Li M."/>
        </authorList>
    </citation>
    <scope>NUCLEOTIDE SEQUENCE [LARGE SCALE GENOMIC DNA]</scope>
    <source>
        <strain evidence="9">HyVt-535</strain>
    </source>
</reference>
<dbReference type="SUPFAM" id="SSF50685">
    <property type="entry name" value="Barwin-like endoglucanases"/>
    <property type="match status" value="1"/>
</dbReference>
<dbReference type="Gene3D" id="3.30.70.1070">
    <property type="entry name" value="Sporulation related repeat"/>
    <property type="match status" value="1"/>
</dbReference>
<evidence type="ECO:0000256" key="7">
    <source>
        <dbReference type="SAM" id="SignalP"/>
    </source>
</evidence>
<dbReference type="InterPro" id="IPR012997">
    <property type="entry name" value="RplA"/>
</dbReference>
<dbReference type="GO" id="GO:0005886">
    <property type="term" value="C:plasma membrane"/>
    <property type="evidence" value="ECO:0007669"/>
    <property type="project" value="UniProtKB-SubCell"/>
</dbReference>
<keyword evidence="4" id="KW-1003">Cell membrane</keyword>
<gene>
    <name evidence="4" type="primary">rlpA</name>
    <name evidence="9" type="ORF">ENJ98_02510</name>
</gene>
<dbReference type="NCBIfam" id="TIGR00413">
    <property type="entry name" value="rlpA"/>
    <property type="match status" value="1"/>
</dbReference>
<dbReference type="SUPFAM" id="SSF110997">
    <property type="entry name" value="Sporulation related repeat"/>
    <property type="match status" value="1"/>
</dbReference>
<keyword evidence="4" id="KW-0564">Palmitate</keyword>
<dbReference type="EMBL" id="DROM01000155">
    <property type="protein sequence ID" value="HHH13084.1"/>
    <property type="molecule type" value="Genomic_DNA"/>
</dbReference>
<dbReference type="InterPro" id="IPR009009">
    <property type="entry name" value="RlpA-like_DPBB"/>
</dbReference>
<dbReference type="CDD" id="cd22268">
    <property type="entry name" value="DPBB_RlpA-like"/>
    <property type="match status" value="1"/>
</dbReference>
<dbReference type="InterPro" id="IPR036908">
    <property type="entry name" value="RlpA-like_sf"/>
</dbReference>
<feature type="domain" description="SPOR" evidence="8">
    <location>
        <begin position="183"/>
        <end position="258"/>
    </location>
</feature>